<name>A0A0S4JFC5_BODSA</name>
<sequence length="357" mass="39570">MESKKLIAENRAAAVTATLPKLNKATATALAAAVAQQKEEQKNNQHHHASRKIDKKKTPQAKSVVAPPPPPLNPLQVMKLEVIEAFQAREKKQNDDDARDQRHRDLQAVVDRLQEALLDEQKEKTRLRGLTASLRHRVETVRAACGTLDRQRVQYETFRDAAKVARELRSPEMLAPTGLLTFANMEGGDRRSGGGGATGRSSKPATPASSVAPDNSSPASPGRSNFALPGRSAKRTAYCTDYGNTRYLGIREADAKEELQRRICVLLKERDDLAAATAGTVGANNNNTHQHSGSTSSPHREEYRGLSIYGYRGADSRLNLDEFRKRSSRRTKMYRDYEGNFIQMDSCDWPMTDGVNF</sequence>
<feature type="coiled-coil region" evidence="1">
    <location>
        <begin position="103"/>
        <end position="130"/>
    </location>
</feature>
<evidence type="ECO:0000313" key="3">
    <source>
        <dbReference type="EMBL" id="CUG90108.1"/>
    </source>
</evidence>
<proteinExistence type="predicted"/>
<organism evidence="3 4">
    <name type="scientific">Bodo saltans</name>
    <name type="common">Flagellated protozoan</name>
    <dbReference type="NCBI Taxonomy" id="75058"/>
    <lineage>
        <taxon>Eukaryota</taxon>
        <taxon>Discoba</taxon>
        <taxon>Euglenozoa</taxon>
        <taxon>Kinetoplastea</taxon>
        <taxon>Metakinetoplastina</taxon>
        <taxon>Eubodonida</taxon>
        <taxon>Bodonidae</taxon>
        <taxon>Bodo</taxon>
    </lineage>
</organism>
<reference evidence="4" key="1">
    <citation type="submission" date="2015-09" db="EMBL/GenBank/DDBJ databases">
        <authorList>
            <consortium name="Pathogen Informatics"/>
        </authorList>
    </citation>
    <scope>NUCLEOTIDE SEQUENCE [LARGE SCALE GENOMIC DNA]</scope>
    <source>
        <strain evidence="4">Lake Konstanz</strain>
    </source>
</reference>
<feature type="compositionally biased region" description="Basic residues" evidence="2">
    <location>
        <begin position="44"/>
        <end position="59"/>
    </location>
</feature>
<keyword evidence="4" id="KW-1185">Reference proteome</keyword>
<dbReference type="EMBL" id="CYKH01001793">
    <property type="protein sequence ID" value="CUG90108.1"/>
    <property type="molecule type" value="Genomic_DNA"/>
</dbReference>
<keyword evidence="1" id="KW-0175">Coiled coil</keyword>
<protein>
    <submittedName>
        <fullName evidence="3">Uncharacterized protein</fullName>
    </submittedName>
</protein>
<feature type="compositionally biased region" description="Low complexity" evidence="2">
    <location>
        <begin position="278"/>
        <end position="288"/>
    </location>
</feature>
<dbReference type="Proteomes" id="UP000051952">
    <property type="component" value="Unassembled WGS sequence"/>
</dbReference>
<feature type="region of interest" description="Disordered" evidence="2">
    <location>
        <begin position="31"/>
        <end position="73"/>
    </location>
</feature>
<feature type="region of interest" description="Disordered" evidence="2">
    <location>
        <begin position="278"/>
        <end position="301"/>
    </location>
</feature>
<feature type="compositionally biased region" description="Polar residues" evidence="2">
    <location>
        <begin position="203"/>
        <end position="223"/>
    </location>
</feature>
<evidence type="ECO:0000256" key="1">
    <source>
        <dbReference type="SAM" id="Coils"/>
    </source>
</evidence>
<feature type="region of interest" description="Disordered" evidence="2">
    <location>
        <begin position="182"/>
        <end position="229"/>
    </location>
</feature>
<dbReference type="AlphaFoldDB" id="A0A0S4JFC5"/>
<dbReference type="VEuPathDB" id="TriTrypDB:BSAL_25040"/>
<evidence type="ECO:0000256" key="2">
    <source>
        <dbReference type="SAM" id="MobiDB-lite"/>
    </source>
</evidence>
<accession>A0A0S4JFC5</accession>
<gene>
    <name evidence="3" type="ORF">BSAL_25040</name>
</gene>
<evidence type="ECO:0000313" key="4">
    <source>
        <dbReference type="Proteomes" id="UP000051952"/>
    </source>
</evidence>